<accession>A0A899G3W0</accession>
<dbReference type="GO" id="GO:0005737">
    <property type="term" value="C:cytoplasm"/>
    <property type="evidence" value="ECO:0007669"/>
    <property type="project" value="TreeGrafter"/>
</dbReference>
<dbReference type="SMART" id="SM00360">
    <property type="entry name" value="RRM"/>
    <property type="match status" value="1"/>
</dbReference>
<dbReference type="AlphaFoldDB" id="A0A899G3W0"/>
<keyword evidence="1 2" id="KW-0694">RNA-binding</keyword>
<dbReference type="PANTHER" id="PTHR23236:SF12">
    <property type="entry name" value="EUKARYOTIC INITIATION FACTOR 4B-RELATED"/>
    <property type="match status" value="1"/>
</dbReference>
<evidence type="ECO:0000313" key="6">
    <source>
        <dbReference type="Proteomes" id="UP000663699"/>
    </source>
</evidence>
<dbReference type="EMBL" id="CP054540">
    <property type="protein sequence ID" value="QSL66018.1"/>
    <property type="molecule type" value="Genomic_DNA"/>
</dbReference>
<evidence type="ECO:0000259" key="4">
    <source>
        <dbReference type="PROSITE" id="PS50102"/>
    </source>
</evidence>
<dbReference type="Pfam" id="PF00076">
    <property type="entry name" value="RRM_1"/>
    <property type="match status" value="1"/>
</dbReference>
<dbReference type="InterPro" id="IPR035979">
    <property type="entry name" value="RBD_domain_sf"/>
</dbReference>
<protein>
    <recommendedName>
        <fullName evidence="4">RRM domain-containing protein</fullName>
    </recommendedName>
</protein>
<feature type="region of interest" description="Disordered" evidence="3">
    <location>
        <begin position="1"/>
        <end position="25"/>
    </location>
</feature>
<keyword evidence="6" id="KW-1185">Reference proteome</keyword>
<evidence type="ECO:0000256" key="2">
    <source>
        <dbReference type="PROSITE-ProRule" id="PRU00176"/>
    </source>
</evidence>
<dbReference type="GO" id="GO:0008143">
    <property type="term" value="F:poly(A) binding"/>
    <property type="evidence" value="ECO:0007669"/>
    <property type="project" value="TreeGrafter"/>
</dbReference>
<evidence type="ECO:0000313" key="5">
    <source>
        <dbReference type="EMBL" id="QSL66018.1"/>
    </source>
</evidence>
<dbReference type="SUPFAM" id="SSF54928">
    <property type="entry name" value="RNA-binding domain, RBD"/>
    <property type="match status" value="1"/>
</dbReference>
<proteinExistence type="predicted"/>
<dbReference type="PANTHER" id="PTHR23236">
    <property type="entry name" value="EUKARYOTIC TRANSLATION INITIATION FACTOR 4B/4H"/>
    <property type="match status" value="1"/>
</dbReference>
<dbReference type="InterPro" id="IPR012677">
    <property type="entry name" value="Nucleotide-bd_a/b_plait_sf"/>
</dbReference>
<reference evidence="5" key="1">
    <citation type="submission" date="2020-06" db="EMBL/GenBank/DDBJ databases">
        <title>Genomes of multiple members of Pneumocystis genus reveal paths to human pathogen Pneumocystis jirovecii.</title>
        <authorList>
            <person name="Cisse O.H."/>
            <person name="Ma L."/>
            <person name="Dekker J."/>
            <person name="Khil P."/>
            <person name="Jo J."/>
            <person name="Brenchley J."/>
            <person name="Blair R."/>
            <person name="Pahar B."/>
            <person name="Chabe M."/>
            <person name="Van Rompay K.A."/>
            <person name="Keesler R."/>
            <person name="Sukura A."/>
            <person name="Hirsch V."/>
            <person name="Kutty G."/>
            <person name="Liu Y."/>
            <person name="Peng L."/>
            <person name="Chen J."/>
            <person name="Song J."/>
            <person name="Weissenbacher-Lang C."/>
            <person name="Xu J."/>
            <person name="Upham N.S."/>
            <person name="Stajich J.E."/>
            <person name="Cuomo C.A."/>
            <person name="Cushion M.T."/>
            <person name="Kovacs J.A."/>
        </authorList>
    </citation>
    <scope>NUCLEOTIDE SEQUENCE</scope>
    <source>
        <strain evidence="5">2A</strain>
    </source>
</reference>
<feature type="domain" description="RRM" evidence="4">
    <location>
        <begin position="62"/>
        <end position="139"/>
    </location>
</feature>
<gene>
    <name evidence="5" type="ORF">MERGE_003155</name>
</gene>
<evidence type="ECO:0000256" key="3">
    <source>
        <dbReference type="SAM" id="MobiDB-lite"/>
    </source>
</evidence>
<dbReference type="Proteomes" id="UP000663699">
    <property type="component" value="Chromosome 9"/>
</dbReference>
<name>A0A899G3W0_9ASCO</name>
<dbReference type="OrthoDB" id="4726at2759"/>
<dbReference type="Gene3D" id="3.30.70.330">
    <property type="match status" value="1"/>
</dbReference>
<evidence type="ECO:0000256" key="1">
    <source>
        <dbReference type="ARBA" id="ARBA00022884"/>
    </source>
</evidence>
<dbReference type="InterPro" id="IPR000504">
    <property type="entry name" value="RRM_dom"/>
</dbReference>
<dbReference type="PROSITE" id="PS50102">
    <property type="entry name" value="RRM"/>
    <property type="match status" value="1"/>
</dbReference>
<organism evidence="5 6">
    <name type="scientific">Pneumocystis wakefieldiae</name>
    <dbReference type="NCBI Taxonomy" id="38082"/>
    <lineage>
        <taxon>Eukaryota</taxon>
        <taxon>Fungi</taxon>
        <taxon>Dikarya</taxon>
        <taxon>Ascomycota</taxon>
        <taxon>Taphrinomycotina</taxon>
        <taxon>Pneumocystomycetes</taxon>
        <taxon>Pneumocystaceae</taxon>
        <taxon>Pneumocystis</taxon>
    </lineage>
</organism>
<sequence length="175" mass="20022">MTDEWDEKQREGDPETEEQELQAMKQRVAEMEAEAEKLRKMQAKLDKESSQLVENKEDVDSRSVYVGNVDYGATPEEIQAHFQTCGTINRVTILCDRYSGHPKGFAYIEFSEPRLVAHALVLNESLFRGRLLKVVPKRTNLPGMSRGRGRGRGHAYRGRYGYRGGYRGSYRSGPY</sequence>
<dbReference type="CDD" id="cd12306">
    <property type="entry name" value="RRM_II_PABPs"/>
    <property type="match status" value="1"/>
</dbReference>